<dbReference type="InterPro" id="IPR001680">
    <property type="entry name" value="WD40_rpt"/>
</dbReference>
<name>A0A835WMB0_9CHLO</name>
<dbReference type="Proteomes" id="UP000613740">
    <property type="component" value="Unassembled WGS sequence"/>
</dbReference>
<dbReference type="OrthoDB" id="10256122at2759"/>
<feature type="repeat" description="WD" evidence="4">
    <location>
        <begin position="250"/>
        <end position="291"/>
    </location>
</feature>
<dbReference type="CDD" id="cd00200">
    <property type="entry name" value="WD40"/>
    <property type="match status" value="1"/>
</dbReference>
<dbReference type="GO" id="GO:0071013">
    <property type="term" value="C:catalytic step 2 spliceosome"/>
    <property type="evidence" value="ECO:0007669"/>
    <property type="project" value="TreeGrafter"/>
</dbReference>
<keyword evidence="1 4" id="KW-0853">WD repeat</keyword>
<protein>
    <submittedName>
        <fullName evidence="6">Uncharacterized protein</fullName>
    </submittedName>
</protein>
<dbReference type="GO" id="GO:0000974">
    <property type="term" value="C:Prp19 complex"/>
    <property type="evidence" value="ECO:0007669"/>
    <property type="project" value="TreeGrafter"/>
</dbReference>
<feature type="repeat" description="WD" evidence="4">
    <location>
        <begin position="292"/>
        <end position="333"/>
    </location>
</feature>
<keyword evidence="7" id="KW-1185">Reference proteome</keyword>
<dbReference type="PROSITE" id="PS50294">
    <property type="entry name" value="WD_REPEATS_REGION"/>
    <property type="match status" value="4"/>
</dbReference>
<comment type="similarity">
    <text evidence="3">Belongs to the WD repeat PRL1/PRL2 family.</text>
</comment>
<dbReference type="PANTHER" id="PTHR19923:SF0">
    <property type="entry name" value="PLEIOTROPIC REGULATOR 1"/>
    <property type="match status" value="1"/>
</dbReference>
<feature type="repeat" description="WD" evidence="4">
    <location>
        <begin position="334"/>
        <end position="375"/>
    </location>
</feature>
<evidence type="ECO:0000313" key="6">
    <source>
        <dbReference type="EMBL" id="KAG2449581.1"/>
    </source>
</evidence>
<dbReference type="InterPro" id="IPR020472">
    <property type="entry name" value="WD40_PAC1"/>
</dbReference>
<dbReference type="InterPro" id="IPR015943">
    <property type="entry name" value="WD40/YVTN_repeat-like_dom_sf"/>
</dbReference>
<dbReference type="AlphaFoldDB" id="A0A835WMB0"/>
<feature type="region of interest" description="Disordered" evidence="5">
    <location>
        <begin position="74"/>
        <end position="116"/>
    </location>
</feature>
<evidence type="ECO:0000256" key="1">
    <source>
        <dbReference type="ARBA" id="ARBA00022574"/>
    </source>
</evidence>
<dbReference type="InterPro" id="IPR019775">
    <property type="entry name" value="WD40_repeat_CS"/>
</dbReference>
<dbReference type="Pfam" id="PF00400">
    <property type="entry name" value="WD40"/>
    <property type="match status" value="6"/>
</dbReference>
<dbReference type="GO" id="GO:0000398">
    <property type="term" value="P:mRNA splicing, via spliceosome"/>
    <property type="evidence" value="ECO:0007669"/>
    <property type="project" value="InterPro"/>
</dbReference>
<evidence type="ECO:0000256" key="2">
    <source>
        <dbReference type="ARBA" id="ARBA00022737"/>
    </source>
</evidence>
<gene>
    <name evidence="6" type="ORF">HYH02_005114</name>
</gene>
<evidence type="ECO:0000313" key="7">
    <source>
        <dbReference type="Proteomes" id="UP000613740"/>
    </source>
</evidence>
<evidence type="ECO:0000256" key="4">
    <source>
        <dbReference type="PROSITE-ProRule" id="PRU00221"/>
    </source>
</evidence>
<evidence type="ECO:0000256" key="3">
    <source>
        <dbReference type="ARBA" id="ARBA00025726"/>
    </source>
</evidence>
<dbReference type="InterPro" id="IPR036322">
    <property type="entry name" value="WD40_repeat_dom_sf"/>
</dbReference>
<feature type="compositionally biased region" description="Pro residues" evidence="5">
    <location>
        <begin position="77"/>
        <end position="90"/>
    </location>
</feature>
<feature type="repeat" description="WD" evidence="4">
    <location>
        <begin position="208"/>
        <end position="249"/>
    </location>
</feature>
<dbReference type="InterPro" id="IPR045241">
    <property type="entry name" value="Prp46/PLRG1-like"/>
</dbReference>
<dbReference type="PROSITE" id="PS50082">
    <property type="entry name" value="WD_REPEATS_2"/>
    <property type="match status" value="5"/>
</dbReference>
<feature type="region of interest" description="Disordered" evidence="5">
    <location>
        <begin position="504"/>
        <end position="523"/>
    </location>
</feature>
<dbReference type="PANTHER" id="PTHR19923">
    <property type="entry name" value="WD40 REPEAT PROTEINPRL1/PRL2-RELATED"/>
    <property type="match status" value="1"/>
</dbReference>
<comment type="caution">
    <text evidence="6">The sequence shown here is derived from an EMBL/GenBank/DDBJ whole genome shotgun (WGS) entry which is preliminary data.</text>
</comment>
<feature type="compositionally biased region" description="Low complexity" evidence="5">
    <location>
        <begin position="91"/>
        <end position="108"/>
    </location>
</feature>
<keyword evidence="2" id="KW-0677">Repeat</keyword>
<sequence>MEVEKSSEVVVETFNPDLSADAKTIKALTLQSLKRTYEVFASNYGQPVPLDETSQLMKAAVKFRDEYEHVSHLVAPAPAPKPTAAPPPGPTGRASAAAAGAAGPSADGDASRPESRSNLAKLIDNIPAAAAPGAKKAGDAPGAGQLILYQSPGGPAAPGSADAAAQQRAVMAVIADKGGNSSAAVSRRIASKWPRPVWHAPWKMYRVISGHLGWVRCVAVDPSNEWFATGSADRTIKIWDLASGQLKLTLTGHIEQVTGLAVSARHPYMFSCGLDKMVKCWDLEQNKVIRSYHGHLSGVYCIALHPSLDVLMTGGRDSVVRVWDMRTKVQAMVLSGHDQTVCSLLAQAPDPQVISGSHDSTIRLWDLRKGKASAVLTHHKKSIRALAMHPQEFAFASASAENIKKWALPDGDFLHNMLSQQRAIINSMAINQDGVVATGGDNGSLWLWDWRSGHCFQQDETVVQPGSLESEGALYDMAFDMTGSRLITAEGDKTVKMWKEVEDATPETHPGLPFRPPKDIKRF</sequence>
<dbReference type="SUPFAM" id="SSF50978">
    <property type="entry name" value="WD40 repeat-like"/>
    <property type="match status" value="1"/>
</dbReference>
<dbReference type="FunFam" id="2.130.10.10:FF:000012">
    <property type="entry name" value="Putative pleiotropic regulator 1"/>
    <property type="match status" value="1"/>
</dbReference>
<dbReference type="Gene3D" id="2.130.10.10">
    <property type="entry name" value="YVTN repeat-like/Quinoprotein amine dehydrogenase"/>
    <property type="match status" value="1"/>
</dbReference>
<accession>A0A835WMB0</accession>
<dbReference type="PRINTS" id="PR00320">
    <property type="entry name" value="GPROTEINBRPT"/>
</dbReference>
<organism evidence="6 7">
    <name type="scientific">Chlamydomonas schloesseri</name>
    <dbReference type="NCBI Taxonomy" id="2026947"/>
    <lineage>
        <taxon>Eukaryota</taxon>
        <taxon>Viridiplantae</taxon>
        <taxon>Chlorophyta</taxon>
        <taxon>core chlorophytes</taxon>
        <taxon>Chlorophyceae</taxon>
        <taxon>CS clade</taxon>
        <taxon>Chlamydomonadales</taxon>
        <taxon>Chlamydomonadaceae</taxon>
        <taxon>Chlamydomonas</taxon>
    </lineage>
</organism>
<reference evidence="6" key="1">
    <citation type="journal article" date="2020" name="bioRxiv">
        <title>Comparative genomics of Chlamydomonas.</title>
        <authorList>
            <person name="Craig R.J."/>
            <person name="Hasan A.R."/>
            <person name="Ness R.W."/>
            <person name="Keightley P.D."/>
        </authorList>
    </citation>
    <scope>NUCLEOTIDE SEQUENCE</scope>
    <source>
        <strain evidence="6">CCAP 11/173</strain>
    </source>
</reference>
<dbReference type="EMBL" id="JAEHOD010000013">
    <property type="protein sequence ID" value="KAG2449581.1"/>
    <property type="molecule type" value="Genomic_DNA"/>
</dbReference>
<dbReference type="GO" id="GO:0071011">
    <property type="term" value="C:precatalytic spliceosome"/>
    <property type="evidence" value="ECO:0007669"/>
    <property type="project" value="TreeGrafter"/>
</dbReference>
<dbReference type="SMART" id="SM00320">
    <property type="entry name" value="WD40"/>
    <property type="match status" value="7"/>
</dbReference>
<proteinExistence type="inferred from homology"/>
<dbReference type="PROSITE" id="PS00678">
    <property type="entry name" value="WD_REPEATS_1"/>
    <property type="match status" value="2"/>
</dbReference>
<feature type="repeat" description="WD" evidence="4">
    <location>
        <begin position="418"/>
        <end position="458"/>
    </location>
</feature>
<evidence type="ECO:0000256" key="5">
    <source>
        <dbReference type="SAM" id="MobiDB-lite"/>
    </source>
</evidence>